<dbReference type="SUPFAM" id="SSF48452">
    <property type="entry name" value="TPR-like"/>
    <property type="match status" value="1"/>
</dbReference>
<dbReference type="SMART" id="SM00028">
    <property type="entry name" value="TPR"/>
    <property type="match status" value="3"/>
</dbReference>
<dbReference type="InterPro" id="IPR019734">
    <property type="entry name" value="TPR_rpt"/>
</dbReference>
<dbReference type="PANTHER" id="PTHR45188">
    <property type="entry name" value="DNAJ PROTEIN P58IPK HOMOLOG"/>
    <property type="match status" value="1"/>
</dbReference>
<dbReference type="InterPro" id="IPR001623">
    <property type="entry name" value="DnaJ_domain"/>
</dbReference>
<sequence>MIKNYYEILGIAEYASQKEIKKAYLQLAQKYHPDKSPFNGNNADTALGKFVAINEAYHVLSDENKRKEYNEKLSAKAGGREHTINVTQAEMLYNYGLQALKAGKNEKAVEYFQTAIKLNPREPKYYTHLALSVIKTGHHFDKAVEACKKAIDLEIYNAEHYVALGLVHKHYQKFVEAEKHFKEALKWDGKCLRAKKELQELKKLVPNGFWGSLFGAK</sequence>
<accession>A0A933IBW0</accession>
<comment type="caution">
    <text evidence="5">The sequence shown here is derived from an EMBL/GenBank/DDBJ whole genome shotgun (WGS) entry which is preliminary data.</text>
</comment>
<dbReference type="PROSITE" id="PS50293">
    <property type="entry name" value="TPR_REGION"/>
    <property type="match status" value="1"/>
</dbReference>
<dbReference type="Pfam" id="PF07719">
    <property type="entry name" value="TPR_2"/>
    <property type="match status" value="1"/>
</dbReference>
<feature type="repeat" description="TPR" evidence="3">
    <location>
        <begin position="89"/>
        <end position="122"/>
    </location>
</feature>
<evidence type="ECO:0000256" key="2">
    <source>
        <dbReference type="ARBA" id="ARBA00022803"/>
    </source>
</evidence>
<keyword evidence="2 3" id="KW-0802">TPR repeat</keyword>
<evidence type="ECO:0000313" key="5">
    <source>
        <dbReference type="EMBL" id="MBI4727439.1"/>
    </source>
</evidence>
<reference evidence="5" key="1">
    <citation type="submission" date="2020-07" db="EMBL/GenBank/DDBJ databases">
        <title>Huge and variable diversity of episymbiotic CPR bacteria and DPANN archaea in groundwater ecosystems.</title>
        <authorList>
            <person name="He C.Y."/>
            <person name="Keren R."/>
            <person name="Whittaker M."/>
            <person name="Farag I.F."/>
            <person name="Doudna J."/>
            <person name="Cate J.H.D."/>
            <person name="Banfield J.F."/>
        </authorList>
    </citation>
    <scope>NUCLEOTIDE SEQUENCE</scope>
    <source>
        <strain evidence="5">NC_groundwater_1520_Pr4_B-0.1um_53_5</strain>
    </source>
</reference>
<dbReference type="Gene3D" id="1.25.40.10">
    <property type="entry name" value="Tetratricopeptide repeat domain"/>
    <property type="match status" value="1"/>
</dbReference>
<dbReference type="CDD" id="cd06257">
    <property type="entry name" value="DnaJ"/>
    <property type="match status" value="1"/>
</dbReference>
<dbReference type="PANTHER" id="PTHR45188:SF2">
    <property type="entry name" value="DNAJ HOMOLOG SUBFAMILY C MEMBER 7"/>
    <property type="match status" value="1"/>
</dbReference>
<dbReference type="Gene3D" id="1.10.287.110">
    <property type="entry name" value="DnaJ domain"/>
    <property type="match status" value="1"/>
</dbReference>
<dbReference type="InterPro" id="IPR011990">
    <property type="entry name" value="TPR-like_helical_dom_sf"/>
</dbReference>
<evidence type="ECO:0000313" key="6">
    <source>
        <dbReference type="Proteomes" id="UP000736328"/>
    </source>
</evidence>
<dbReference type="InterPro" id="IPR036869">
    <property type="entry name" value="J_dom_sf"/>
</dbReference>
<keyword evidence="1" id="KW-0677">Repeat</keyword>
<dbReference type="EMBL" id="JACQXR010000127">
    <property type="protein sequence ID" value="MBI4727439.1"/>
    <property type="molecule type" value="Genomic_DNA"/>
</dbReference>
<evidence type="ECO:0000259" key="4">
    <source>
        <dbReference type="PROSITE" id="PS50076"/>
    </source>
</evidence>
<dbReference type="SUPFAM" id="SSF46565">
    <property type="entry name" value="Chaperone J-domain"/>
    <property type="match status" value="1"/>
</dbReference>
<organism evidence="5 6">
    <name type="scientific">candidate division TA06 bacterium</name>
    <dbReference type="NCBI Taxonomy" id="2250710"/>
    <lineage>
        <taxon>Bacteria</taxon>
        <taxon>Bacteria division TA06</taxon>
    </lineage>
</organism>
<dbReference type="Proteomes" id="UP000736328">
    <property type="component" value="Unassembled WGS sequence"/>
</dbReference>
<proteinExistence type="predicted"/>
<dbReference type="SMART" id="SM00271">
    <property type="entry name" value="DnaJ"/>
    <property type="match status" value="1"/>
</dbReference>
<dbReference type="InterPro" id="IPR013105">
    <property type="entry name" value="TPR_2"/>
</dbReference>
<protein>
    <submittedName>
        <fullName evidence="5">DnaJ domain-containing protein</fullName>
    </submittedName>
</protein>
<dbReference type="PRINTS" id="PR00625">
    <property type="entry name" value="JDOMAIN"/>
</dbReference>
<gene>
    <name evidence="5" type="ORF">HY768_09540</name>
</gene>
<feature type="domain" description="J" evidence="4">
    <location>
        <begin position="4"/>
        <end position="73"/>
    </location>
</feature>
<evidence type="ECO:0000256" key="1">
    <source>
        <dbReference type="ARBA" id="ARBA00022737"/>
    </source>
</evidence>
<dbReference type="PROSITE" id="PS50076">
    <property type="entry name" value="DNAJ_2"/>
    <property type="match status" value="1"/>
</dbReference>
<dbReference type="Pfam" id="PF00226">
    <property type="entry name" value="DnaJ"/>
    <property type="match status" value="1"/>
</dbReference>
<evidence type="ECO:0000256" key="3">
    <source>
        <dbReference type="PROSITE-ProRule" id="PRU00339"/>
    </source>
</evidence>
<dbReference type="AlphaFoldDB" id="A0A933IBW0"/>
<name>A0A933IBW0_UNCT6</name>
<dbReference type="PROSITE" id="PS50005">
    <property type="entry name" value="TPR"/>
    <property type="match status" value="1"/>
</dbReference>